<feature type="transmembrane region" description="Helical" evidence="5">
    <location>
        <begin position="151"/>
        <end position="171"/>
    </location>
</feature>
<feature type="domain" description="EamA" evidence="6">
    <location>
        <begin position="8"/>
        <end position="138"/>
    </location>
</feature>
<sequence length="210" mass="23995">MLSGINGVLYGITILIWGSSWIMIKFQVEVVSASISVFYRFFLAAIILQCLCLIKRQKSVYALREYIFIAIQGFCLFAVNYWLFYLSAEYLSSGLMALIFSTIVVMNMINGRIWFGTPINLKMVFGAMMGISGLTLVFWPEIQWEDSNYNMFKGLILAFVATYFSSLGNIVSVRNQKKGIPVFYSNAYAMTFGCLTMLMITMITDEHWNF</sequence>
<evidence type="ECO:0000259" key="6">
    <source>
        <dbReference type="Pfam" id="PF00892"/>
    </source>
</evidence>
<keyword evidence="4 5" id="KW-0472">Membrane</keyword>
<dbReference type="InterPro" id="IPR000620">
    <property type="entry name" value="EamA_dom"/>
</dbReference>
<dbReference type="Pfam" id="PF00892">
    <property type="entry name" value="EamA"/>
    <property type="match status" value="1"/>
</dbReference>
<feature type="transmembrane region" description="Helical" evidence="5">
    <location>
        <begin position="183"/>
        <end position="204"/>
    </location>
</feature>
<evidence type="ECO:0000256" key="5">
    <source>
        <dbReference type="SAM" id="Phobius"/>
    </source>
</evidence>
<feature type="transmembrane region" description="Helical" evidence="5">
    <location>
        <begin position="90"/>
        <end position="109"/>
    </location>
</feature>
<dbReference type="InterPro" id="IPR050638">
    <property type="entry name" value="AA-Vitamin_Transporters"/>
</dbReference>
<proteinExistence type="predicted"/>
<evidence type="ECO:0000256" key="3">
    <source>
        <dbReference type="ARBA" id="ARBA00022989"/>
    </source>
</evidence>
<feature type="transmembrane region" description="Helical" evidence="5">
    <location>
        <begin position="121"/>
        <end position="139"/>
    </location>
</feature>
<name>A0A382V195_9ZZZZ</name>
<keyword evidence="2 5" id="KW-0812">Transmembrane</keyword>
<reference evidence="7" key="1">
    <citation type="submission" date="2018-05" db="EMBL/GenBank/DDBJ databases">
        <authorList>
            <person name="Lanie J.A."/>
            <person name="Ng W.-L."/>
            <person name="Kazmierczak K.M."/>
            <person name="Andrzejewski T.M."/>
            <person name="Davidsen T.M."/>
            <person name="Wayne K.J."/>
            <person name="Tettelin H."/>
            <person name="Glass J.I."/>
            <person name="Rusch D."/>
            <person name="Podicherti R."/>
            <person name="Tsui H.-C.T."/>
            <person name="Winkler M.E."/>
        </authorList>
    </citation>
    <scope>NUCLEOTIDE SEQUENCE</scope>
</reference>
<dbReference type="SUPFAM" id="SSF103481">
    <property type="entry name" value="Multidrug resistance efflux transporter EmrE"/>
    <property type="match status" value="1"/>
</dbReference>
<gene>
    <name evidence="7" type="ORF">METZ01_LOCUS393093</name>
</gene>
<keyword evidence="3 5" id="KW-1133">Transmembrane helix</keyword>
<dbReference type="PANTHER" id="PTHR32322">
    <property type="entry name" value="INNER MEMBRANE TRANSPORTER"/>
    <property type="match status" value="1"/>
</dbReference>
<evidence type="ECO:0000256" key="4">
    <source>
        <dbReference type="ARBA" id="ARBA00023136"/>
    </source>
</evidence>
<dbReference type="AlphaFoldDB" id="A0A382V195"/>
<feature type="transmembrane region" description="Helical" evidence="5">
    <location>
        <begin position="7"/>
        <end position="24"/>
    </location>
</feature>
<dbReference type="PANTHER" id="PTHR32322:SF2">
    <property type="entry name" value="EAMA DOMAIN-CONTAINING PROTEIN"/>
    <property type="match status" value="1"/>
</dbReference>
<evidence type="ECO:0000313" key="7">
    <source>
        <dbReference type="EMBL" id="SVD40239.1"/>
    </source>
</evidence>
<protein>
    <recommendedName>
        <fullName evidence="6">EamA domain-containing protein</fullName>
    </recommendedName>
</protein>
<dbReference type="GO" id="GO:0016020">
    <property type="term" value="C:membrane"/>
    <property type="evidence" value="ECO:0007669"/>
    <property type="project" value="UniProtKB-SubCell"/>
</dbReference>
<dbReference type="InterPro" id="IPR037185">
    <property type="entry name" value="EmrE-like"/>
</dbReference>
<feature type="transmembrane region" description="Helical" evidence="5">
    <location>
        <begin position="30"/>
        <end position="54"/>
    </location>
</feature>
<feature type="non-terminal residue" evidence="7">
    <location>
        <position position="210"/>
    </location>
</feature>
<accession>A0A382V195</accession>
<comment type="subcellular location">
    <subcellularLocation>
        <location evidence="1">Membrane</location>
        <topology evidence="1">Multi-pass membrane protein</topology>
    </subcellularLocation>
</comment>
<organism evidence="7">
    <name type="scientific">marine metagenome</name>
    <dbReference type="NCBI Taxonomy" id="408172"/>
    <lineage>
        <taxon>unclassified sequences</taxon>
        <taxon>metagenomes</taxon>
        <taxon>ecological metagenomes</taxon>
    </lineage>
</organism>
<evidence type="ECO:0000256" key="1">
    <source>
        <dbReference type="ARBA" id="ARBA00004141"/>
    </source>
</evidence>
<dbReference type="EMBL" id="UINC01148390">
    <property type="protein sequence ID" value="SVD40239.1"/>
    <property type="molecule type" value="Genomic_DNA"/>
</dbReference>
<feature type="transmembrane region" description="Helical" evidence="5">
    <location>
        <begin position="66"/>
        <end position="84"/>
    </location>
</feature>
<evidence type="ECO:0000256" key="2">
    <source>
        <dbReference type="ARBA" id="ARBA00022692"/>
    </source>
</evidence>